<evidence type="ECO:0000313" key="3">
    <source>
        <dbReference type="Proteomes" id="UP000297720"/>
    </source>
</evidence>
<accession>A0A5F0K8W5</accession>
<gene>
    <name evidence="1" type="ORF">DRM93_14315</name>
    <name evidence="2" type="ORF">DRM94_14315</name>
</gene>
<evidence type="ECO:0000313" key="1">
    <source>
        <dbReference type="EMBL" id="TFF73866.1"/>
    </source>
</evidence>
<organism evidence="2 4">
    <name type="scientific">Aeromonas taiwanensis</name>
    <dbReference type="NCBI Taxonomy" id="633417"/>
    <lineage>
        <taxon>Bacteria</taxon>
        <taxon>Pseudomonadati</taxon>
        <taxon>Pseudomonadota</taxon>
        <taxon>Gammaproteobacteria</taxon>
        <taxon>Aeromonadales</taxon>
        <taxon>Aeromonadaceae</taxon>
        <taxon>Aeromonas</taxon>
    </lineage>
</organism>
<evidence type="ECO:0000313" key="2">
    <source>
        <dbReference type="EMBL" id="TFF78022.1"/>
    </source>
</evidence>
<dbReference type="Proteomes" id="UP000297914">
    <property type="component" value="Unassembled WGS sequence"/>
</dbReference>
<proteinExistence type="predicted"/>
<protein>
    <submittedName>
        <fullName evidence="2">Uncharacterized protein</fullName>
    </submittedName>
</protein>
<sequence length="71" mass="8179">MSITTENLNYLGTLIANSSAEQPEKHEMLSFLADMEQAQKEMDKLLLTLAVMFDQNDMQEMGTECRKFVFK</sequence>
<keyword evidence="3" id="KW-1185">Reference proteome</keyword>
<dbReference type="RefSeq" id="WP_134696293.1">
    <property type="nucleotide sequence ID" value="NZ_QORJ01000028.1"/>
</dbReference>
<dbReference type="Proteomes" id="UP000297720">
    <property type="component" value="Unassembled WGS sequence"/>
</dbReference>
<dbReference type="OrthoDB" id="9929308at2"/>
<evidence type="ECO:0000313" key="4">
    <source>
        <dbReference type="Proteomes" id="UP000297914"/>
    </source>
</evidence>
<dbReference type="EMBL" id="QORK01000031">
    <property type="protein sequence ID" value="TFF78022.1"/>
    <property type="molecule type" value="Genomic_DNA"/>
</dbReference>
<reference evidence="2 4" key="1">
    <citation type="submission" date="2018-06" db="EMBL/GenBank/DDBJ databases">
        <title>Occurrence of a novel blaKPC-2- and qnrS2- harbouring IncP6 plasmid from Aeromonas taiwanensis isolates recovered from the river sediments.</title>
        <authorList>
            <person name="Zheng B."/>
            <person name="Yu X."/>
            <person name="Xiao Y."/>
        </authorList>
    </citation>
    <scope>NUCLEOTIDE SEQUENCE [LARGE SCALE GENOMIC DNA]</scope>
    <source>
        <strain evidence="1 3">1713</strain>
        <strain evidence="2 4">198</strain>
    </source>
</reference>
<dbReference type="AlphaFoldDB" id="A0A5F0K8W5"/>
<dbReference type="EMBL" id="QORL01000031">
    <property type="protein sequence ID" value="TFF73866.1"/>
    <property type="molecule type" value="Genomic_DNA"/>
</dbReference>
<name>A0A5F0K8W5_9GAMM</name>
<comment type="caution">
    <text evidence="2">The sequence shown here is derived from an EMBL/GenBank/DDBJ whole genome shotgun (WGS) entry which is preliminary data.</text>
</comment>